<organism evidence="2 3">
    <name type="scientific">Polluticaenibacter yanchengensis</name>
    <dbReference type="NCBI Taxonomy" id="3014562"/>
    <lineage>
        <taxon>Bacteria</taxon>
        <taxon>Pseudomonadati</taxon>
        <taxon>Bacteroidota</taxon>
        <taxon>Chitinophagia</taxon>
        <taxon>Chitinophagales</taxon>
        <taxon>Chitinophagaceae</taxon>
        <taxon>Polluticaenibacter</taxon>
    </lineage>
</organism>
<evidence type="ECO:0000313" key="3">
    <source>
        <dbReference type="Proteomes" id="UP001210231"/>
    </source>
</evidence>
<dbReference type="SUPFAM" id="SSF52402">
    <property type="entry name" value="Adenine nucleotide alpha hydrolases-like"/>
    <property type="match status" value="1"/>
</dbReference>
<reference evidence="2 3" key="1">
    <citation type="submission" date="2022-12" db="EMBL/GenBank/DDBJ databases">
        <title>Chitinophagaceae gen. sp. nov., a new member of the family Chitinophagaceae, isolated from soil in a chemical factory.</title>
        <authorList>
            <person name="Ke Z."/>
        </authorList>
    </citation>
    <scope>NUCLEOTIDE SEQUENCE [LARGE SCALE GENOMIC DNA]</scope>
    <source>
        <strain evidence="2 3">LY-5</strain>
    </source>
</reference>
<proteinExistence type="predicted"/>
<dbReference type="InterPro" id="IPR018317">
    <property type="entry name" value="QueC"/>
</dbReference>
<gene>
    <name evidence="2" type="ORF">O3P16_05695</name>
</gene>
<comment type="caution">
    <text evidence="2">The sequence shown here is derived from an EMBL/GenBank/DDBJ whole genome shotgun (WGS) entry which is preliminary data.</text>
</comment>
<dbReference type="Gene3D" id="3.40.50.620">
    <property type="entry name" value="HUPs"/>
    <property type="match status" value="1"/>
</dbReference>
<evidence type="ECO:0000256" key="1">
    <source>
        <dbReference type="ARBA" id="ARBA00022785"/>
    </source>
</evidence>
<dbReference type="EMBL" id="JAQGEF010000005">
    <property type="protein sequence ID" value="MDA3614291.1"/>
    <property type="molecule type" value="Genomic_DNA"/>
</dbReference>
<protein>
    <submittedName>
        <fullName evidence="2">N-acetyl sugar amidotransferase</fullName>
    </submittedName>
</protein>
<evidence type="ECO:0000313" key="2">
    <source>
        <dbReference type="EMBL" id="MDA3614291.1"/>
    </source>
</evidence>
<keyword evidence="3" id="KW-1185">Reference proteome</keyword>
<dbReference type="RefSeq" id="WP_407030619.1">
    <property type="nucleotide sequence ID" value="NZ_JAQGEF010000005.1"/>
</dbReference>
<dbReference type="InterPro" id="IPR020022">
    <property type="entry name" value="N-acetyl_sugar_amidoTrfase"/>
</dbReference>
<dbReference type="Pfam" id="PF06508">
    <property type="entry name" value="QueC"/>
    <property type="match status" value="1"/>
</dbReference>
<dbReference type="InterPro" id="IPR014729">
    <property type="entry name" value="Rossmann-like_a/b/a_fold"/>
</dbReference>
<dbReference type="Proteomes" id="UP001210231">
    <property type="component" value="Unassembled WGS sequence"/>
</dbReference>
<accession>A0ABT4UHG5</accession>
<keyword evidence="1" id="KW-0671">Queuosine biosynthesis</keyword>
<name>A0ABT4UHG5_9BACT</name>
<sequence>MENDYRICTKTVMDNIADPDIRFDENGVCNYYHDYLTKIKIRVPEPERASGQLDKIITEIKSKKSNNTYDCIIGVSGGVDSTYVAYIVKKMGLNPLAVHVDNGWNSELAVKNIQNTLEKLNIDLYTEVLDWPTFRDIQVSFLKAGTPDVEIPTDHIVWSALYKIANRYKIKYIVSGMNFRTEGILPPSWSRGYFDWKYLSGVQRKFGKKDISKMPHMSLTDLFKLNLVNKIKMVGILNYLPFNKAEALKIMMDELDYRPYEGKHHESIYTKFVQTIYLPQKFNIDKRKAHLSCAILQNDLTREAALSILQKPQITEQEQEDTMQYVRKKLNIDEETWQQIFNNPVKSIFDYPNTHRFELKLRKTINKLRAKNLLQN</sequence>
<dbReference type="NCBIfam" id="TIGR03573">
    <property type="entry name" value="WbuX"/>
    <property type="match status" value="1"/>
</dbReference>